<evidence type="ECO:0000313" key="2">
    <source>
        <dbReference type="Proteomes" id="UP000705230"/>
    </source>
</evidence>
<name>A0A937SBG5_9GAMM</name>
<sequence length="61" mass="6540">MAKCVHNGCYGSGFPGAKCDQCASIWCKNGNCPGSYNKKQSSRSNGATCQSCRKGTIIYIR</sequence>
<evidence type="ECO:0000313" key="1">
    <source>
        <dbReference type="EMBL" id="MBL6903848.1"/>
    </source>
</evidence>
<dbReference type="AlphaFoldDB" id="A0A937SBG5"/>
<gene>
    <name evidence="1" type="ORF">ISR29_06585</name>
</gene>
<comment type="caution">
    <text evidence="1">The sequence shown here is derived from an EMBL/GenBank/DDBJ whole genome shotgun (WGS) entry which is preliminary data.</text>
</comment>
<reference evidence="1" key="1">
    <citation type="submission" date="2020-10" db="EMBL/GenBank/DDBJ databases">
        <title>Microbiome of the Black Sea water column analyzed by genome centric metagenomics.</title>
        <authorList>
            <person name="Cabello-Yeves P.J."/>
            <person name="Callieri C."/>
            <person name="Picazo A."/>
            <person name="Mehrshad M."/>
            <person name="Haro-Moreno J.M."/>
            <person name="Roda-Garcia J."/>
            <person name="Dzembekova N."/>
            <person name="Slabakova V."/>
            <person name="Slabakova N."/>
            <person name="Moncheva S."/>
            <person name="Rodriguez-Valera F."/>
        </authorList>
    </citation>
    <scope>NUCLEOTIDE SEQUENCE</scope>
    <source>
        <strain evidence="1">BS30m-G43</strain>
    </source>
</reference>
<proteinExistence type="predicted"/>
<protein>
    <submittedName>
        <fullName evidence="1">Uncharacterized protein</fullName>
    </submittedName>
</protein>
<organism evidence="1 2">
    <name type="scientific">SAR86 cluster bacterium</name>
    <dbReference type="NCBI Taxonomy" id="2030880"/>
    <lineage>
        <taxon>Bacteria</taxon>
        <taxon>Pseudomonadati</taxon>
        <taxon>Pseudomonadota</taxon>
        <taxon>Gammaproteobacteria</taxon>
        <taxon>SAR86 cluster</taxon>
    </lineage>
</organism>
<dbReference type="Proteomes" id="UP000705230">
    <property type="component" value="Unassembled WGS sequence"/>
</dbReference>
<accession>A0A937SBG5</accession>
<dbReference type="EMBL" id="JADHSG010000024">
    <property type="protein sequence ID" value="MBL6903848.1"/>
    <property type="molecule type" value="Genomic_DNA"/>
</dbReference>